<accession>A0AAN9QGW7</accession>
<evidence type="ECO:0000313" key="2">
    <source>
        <dbReference type="EMBL" id="KAK7334879.1"/>
    </source>
</evidence>
<name>A0AAN9QGW7_PHACN</name>
<evidence type="ECO:0000313" key="3">
    <source>
        <dbReference type="Proteomes" id="UP001374584"/>
    </source>
</evidence>
<keyword evidence="3" id="KW-1185">Reference proteome</keyword>
<keyword evidence="1" id="KW-0812">Transmembrane</keyword>
<reference evidence="2 3" key="1">
    <citation type="submission" date="2024-01" db="EMBL/GenBank/DDBJ databases">
        <title>The genomes of 5 underutilized Papilionoideae crops provide insights into root nodulation and disease resistanc.</title>
        <authorList>
            <person name="Jiang F."/>
        </authorList>
    </citation>
    <scope>NUCLEOTIDE SEQUENCE [LARGE SCALE GENOMIC DNA]</scope>
    <source>
        <strain evidence="2">JINMINGXINNONG_FW02</strain>
        <tissue evidence="2">Leaves</tissue>
    </source>
</reference>
<comment type="caution">
    <text evidence="2">The sequence shown here is derived from an EMBL/GenBank/DDBJ whole genome shotgun (WGS) entry which is preliminary data.</text>
</comment>
<feature type="transmembrane region" description="Helical" evidence="1">
    <location>
        <begin position="66"/>
        <end position="87"/>
    </location>
</feature>
<dbReference type="EMBL" id="JAYMYR010000010">
    <property type="protein sequence ID" value="KAK7334879.1"/>
    <property type="molecule type" value="Genomic_DNA"/>
</dbReference>
<sequence>MTLLFENGDLIYNVHFIRAHVRNKLNNGVASTHFIESRRVIWYALSNIGDFSAVLSAEEFKGGNPLIISLVLIFVIGLIPIAYLLFLSRTLLSLGLMVDCVVIELIECWIGLLG</sequence>
<dbReference type="Proteomes" id="UP001374584">
    <property type="component" value="Unassembled WGS sequence"/>
</dbReference>
<organism evidence="2 3">
    <name type="scientific">Phaseolus coccineus</name>
    <name type="common">Scarlet runner bean</name>
    <name type="synonym">Phaseolus multiflorus</name>
    <dbReference type="NCBI Taxonomy" id="3886"/>
    <lineage>
        <taxon>Eukaryota</taxon>
        <taxon>Viridiplantae</taxon>
        <taxon>Streptophyta</taxon>
        <taxon>Embryophyta</taxon>
        <taxon>Tracheophyta</taxon>
        <taxon>Spermatophyta</taxon>
        <taxon>Magnoliopsida</taxon>
        <taxon>eudicotyledons</taxon>
        <taxon>Gunneridae</taxon>
        <taxon>Pentapetalae</taxon>
        <taxon>rosids</taxon>
        <taxon>fabids</taxon>
        <taxon>Fabales</taxon>
        <taxon>Fabaceae</taxon>
        <taxon>Papilionoideae</taxon>
        <taxon>50 kb inversion clade</taxon>
        <taxon>NPAAA clade</taxon>
        <taxon>indigoferoid/millettioid clade</taxon>
        <taxon>Phaseoleae</taxon>
        <taxon>Phaseolus</taxon>
    </lineage>
</organism>
<gene>
    <name evidence="2" type="ORF">VNO80_26645</name>
</gene>
<keyword evidence="1" id="KW-1133">Transmembrane helix</keyword>
<proteinExistence type="predicted"/>
<evidence type="ECO:0000256" key="1">
    <source>
        <dbReference type="SAM" id="Phobius"/>
    </source>
</evidence>
<dbReference type="AlphaFoldDB" id="A0AAN9QGW7"/>
<protein>
    <submittedName>
        <fullName evidence="2">Uncharacterized protein</fullName>
    </submittedName>
</protein>
<keyword evidence="1" id="KW-0472">Membrane</keyword>